<evidence type="ECO:0000256" key="1">
    <source>
        <dbReference type="SAM" id="MobiDB-lite"/>
    </source>
</evidence>
<sequence length="123" mass="13917">MSRVAYRQRAEPCADPAGRQTREATKRGKYKPAYGESSPFNVGIREPTPLPSQLPALSRCRGRLYKHCVKYTQCLTLRVLRTTSFDNFDAAARASRGHVVVIVLEYLSLLNTEAIWVKIYNAK</sequence>
<proteinExistence type="predicted"/>
<evidence type="ECO:0000313" key="2">
    <source>
        <dbReference type="EMBL" id="KAJ7220619.1"/>
    </source>
</evidence>
<reference evidence="2" key="1">
    <citation type="submission" date="2023-03" db="EMBL/GenBank/DDBJ databases">
        <title>Massive genome expansion in bonnet fungi (Mycena s.s.) driven by repeated elements and novel gene families across ecological guilds.</title>
        <authorList>
            <consortium name="Lawrence Berkeley National Laboratory"/>
            <person name="Harder C.B."/>
            <person name="Miyauchi S."/>
            <person name="Viragh M."/>
            <person name="Kuo A."/>
            <person name="Thoen E."/>
            <person name="Andreopoulos B."/>
            <person name="Lu D."/>
            <person name="Skrede I."/>
            <person name="Drula E."/>
            <person name="Henrissat B."/>
            <person name="Morin E."/>
            <person name="Kohler A."/>
            <person name="Barry K."/>
            <person name="LaButti K."/>
            <person name="Morin E."/>
            <person name="Salamov A."/>
            <person name="Lipzen A."/>
            <person name="Mereny Z."/>
            <person name="Hegedus B."/>
            <person name="Baldrian P."/>
            <person name="Stursova M."/>
            <person name="Weitz H."/>
            <person name="Taylor A."/>
            <person name="Grigoriev I.V."/>
            <person name="Nagy L.G."/>
            <person name="Martin F."/>
            <person name="Kauserud H."/>
        </authorList>
    </citation>
    <scope>NUCLEOTIDE SEQUENCE</scope>
    <source>
        <strain evidence="2">9144</strain>
    </source>
</reference>
<keyword evidence="3" id="KW-1185">Reference proteome</keyword>
<dbReference type="AlphaFoldDB" id="A0AAD6YGQ5"/>
<feature type="region of interest" description="Disordered" evidence="1">
    <location>
        <begin position="1"/>
        <end position="47"/>
    </location>
</feature>
<name>A0AAD6YGQ5_9AGAR</name>
<dbReference type="Proteomes" id="UP001219525">
    <property type="component" value="Unassembled WGS sequence"/>
</dbReference>
<protein>
    <submittedName>
        <fullName evidence="2">Uncharacterized protein</fullName>
    </submittedName>
</protein>
<organism evidence="2 3">
    <name type="scientific">Mycena pura</name>
    <dbReference type="NCBI Taxonomy" id="153505"/>
    <lineage>
        <taxon>Eukaryota</taxon>
        <taxon>Fungi</taxon>
        <taxon>Dikarya</taxon>
        <taxon>Basidiomycota</taxon>
        <taxon>Agaricomycotina</taxon>
        <taxon>Agaricomycetes</taxon>
        <taxon>Agaricomycetidae</taxon>
        <taxon>Agaricales</taxon>
        <taxon>Marasmiineae</taxon>
        <taxon>Mycenaceae</taxon>
        <taxon>Mycena</taxon>
    </lineage>
</organism>
<dbReference type="EMBL" id="JARJCW010000009">
    <property type="protein sequence ID" value="KAJ7220619.1"/>
    <property type="molecule type" value="Genomic_DNA"/>
</dbReference>
<gene>
    <name evidence="2" type="ORF">GGX14DRAFT_389028</name>
</gene>
<evidence type="ECO:0000313" key="3">
    <source>
        <dbReference type="Proteomes" id="UP001219525"/>
    </source>
</evidence>
<comment type="caution">
    <text evidence="2">The sequence shown here is derived from an EMBL/GenBank/DDBJ whole genome shotgun (WGS) entry which is preliminary data.</text>
</comment>
<accession>A0AAD6YGQ5</accession>